<organism evidence="2 3">
    <name type="scientific">Cucumis melo var. makuwa</name>
    <name type="common">Oriental melon</name>
    <dbReference type="NCBI Taxonomy" id="1194695"/>
    <lineage>
        <taxon>Eukaryota</taxon>
        <taxon>Viridiplantae</taxon>
        <taxon>Streptophyta</taxon>
        <taxon>Embryophyta</taxon>
        <taxon>Tracheophyta</taxon>
        <taxon>Spermatophyta</taxon>
        <taxon>Magnoliopsida</taxon>
        <taxon>eudicotyledons</taxon>
        <taxon>Gunneridae</taxon>
        <taxon>Pentapetalae</taxon>
        <taxon>rosids</taxon>
        <taxon>fabids</taxon>
        <taxon>Cucurbitales</taxon>
        <taxon>Cucurbitaceae</taxon>
        <taxon>Benincaseae</taxon>
        <taxon>Cucumis</taxon>
    </lineage>
</organism>
<dbReference type="GO" id="GO:0003676">
    <property type="term" value="F:nucleic acid binding"/>
    <property type="evidence" value="ECO:0007669"/>
    <property type="project" value="InterPro"/>
</dbReference>
<name>A0A5A7U9U2_CUCMM</name>
<dbReference type="InterPro" id="IPR012337">
    <property type="entry name" value="RNaseH-like_sf"/>
</dbReference>
<dbReference type="Proteomes" id="UP000321393">
    <property type="component" value="Unassembled WGS sequence"/>
</dbReference>
<dbReference type="PANTHER" id="PTHR45835:SF99">
    <property type="entry name" value="CHROMO DOMAIN-CONTAINING PROTEIN-RELATED"/>
    <property type="match status" value="1"/>
</dbReference>
<dbReference type="Gene3D" id="3.30.420.10">
    <property type="entry name" value="Ribonuclease H-like superfamily/Ribonuclease H"/>
    <property type="match status" value="2"/>
</dbReference>
<sequence length="181" mass="20940">MKKDIKKYYEECLICQRNKTLALSPASLLSPLEIPDTIWTDISMDFIDGLPKSAGFEAIFVVVDRMSKYAHFKALKHPYTAKSVAELFVKEVVRLHGYPRSIVSDRDRVFEVVNRGLEAYLRCFCGERPKEWTNWLHWAEYWYNTTYNSSIGITPFQAIYGRLPPPLLYYGDVATPNSTLD</sequence>
<dbReference type="PANTHER" id="PTHR45835">
    <property type="entry name" value="YALI0A06105P"/>
    <property type="match status" value="1"/>
</dbReference>
<protein>
    <submittedName>
        <fullName evidence="2">Peroxidase 64</fullName>
    </submittedName>
</protein>
<dbReference type="GO" id="GO:0015074">
    <property type="term" value="P:DNA integration"/>
    <property type="evidence" value="ECO:0007669"/>
    <property type="project" value="InterPro"/>
</dbReference>
<evidence type="ECO:0000313" key="2">
    <source>
        <dbReference type="EMBL" id="KAA0051187.1"/>
    </source>
</evidence>
<gene>
    <name evidence="2" type="ORF">E6C27_scaffold511G001460</name>
</gene>
<keyword evidence="2" id="KW-0575">Peroxidase</keyword>
<dbReference type="InterPro" id="IPR036397">
    <property type="entry name" value="RNaseH_sf"/>
</dbReference>
<dbReference type="GO" id="GO:0004601">
    <property type="term" value="F:peroxidase activity"/>
    <property type="evidence" value="ECO:0007669"/>
    <property type="project" value="UniProtKB-KW"/>
</dbReference>
<reference evidence="2 3" key="1">
    <citation type="submission" date="2019-08" db="EMBL/GenBank/DDBJ databases">
        <title>Draft genome sequences of two oriental melons (Cucumis melo L. var makuwa).</title>
        <authorList>
            <person name="Kwon S.-Y."/>
        </authorList>
    </citation>
    <scope>NUCLEOTIDE SEQUENCE [LARGE SCALE GENOMIC DNA]</scope>
    <source>
        <strain evidence="3">cv. SW 3</strain>
        <tissue evidence="2">Leaf</tissue>
    </source>
</reference>
<proteinExistence type="predicted"/>
<dbReference type="SUPFAM" id="SSF53098">
    <property type="entry name" value="Ribonuclease H-like"/>
    <property type="match status" value="1"/>
</dbReference>
<dbReference type="OrthoDB" id="1297691at2759"/>
<accession>A0A5A7U9U2</accession>
<feature type="domain" description="Integrase catalytic" evidence="1">
    <location>
        <begin position="31"/>
        <end position="122"/>
    </location>
</feature>
<dbReference type="PROSITE" id="PS50994">
    <property type="entry name" value="INTEGRASE"/>
    <property type="match status" value="1"/>
</dbReference>
<dbReference type="EMBL" id="SSTE01011342">
    <property type="protein sequence ID" value="KAA0051187.1"/>
    <property type="molecule type" value="Genomic_DNA"/>
</dbReference>
<dbReference type="InterPro" id="IPR001584">
    <property type="entry name" value="Integrase_cat-core"/>
</dbReference>
<comment type="caution">
    <text evidence="2">The sequence shown here is derived from an EMBL/GenBank/DDBJ whole genome shotgun (WGS) entry which is preliminary data.</text>
</comment>
<evidence type="ECO:0000259" key="1">
    <source>
        <dbReference type="PROSITE" id="PS50994"/>
    </source>
</evidence>
<evidence type="ECO:0000313" key="3">
    <source>
        <dbReference type="Proteomes" id="UP000321393"/>
    </source>
</evidence>
<dbReference type="AlphaFoldDB" id="A0A5A7U9U2"/>
<keyword evidence="2" id="KW-0560">Oxidoreductase</keyword>